<keyword evidence="3" id="KW-1185">Reference proteome</keyword>
<accession>A0A919FCU6</accession>
<dbReference type="Proteomes" id="UP000617734">
    <property type="component" value="Unassembled WGS sequence"/>
</dbReference>
<name>A0A919FCU6_9ACTN</name>
<protein>
    <recommendedName>
        <fullName evidence="4">Iron-sulfur protein</fullName>
    </recommendedName>
</protein>
<evidence type="ECO:0000256" key="1">
    <source>
        <dbReference type="SAM" id="MobiDB-lite"/>
    </source>
</evidence>
<reference evidence="2" key="2">
    <citation type="submission" date="2020-09" db="EMBL/GenBank/DDBJ databases">
        <authorList>
            <person name="Sun Q."/>
            <person name="Ohkuma M."/>
        </authorList>
    </citation>
    <scope>NUCLEOTIDE SEQUENCE</scope>
    <source>
        <strain evidence="2">JCM 4646</strain>
    </source>
</reference>
<dbReference type="AlphaFoldDB" id="A0A919FCU6"/>
<dbReference type="GeneID" id="95351271"/>
<proteinExistence type="predicted"/>
<feature type="region of interest" description="Disordered" evidence="1">
    <location>
        <begin position="1"/>
        <end position="22"/>
    </location>
</feature>
<evidence type="ECO:0000313" key="3">
    <source>
        <dbReference type="Proteomes" id="UP000617734"/>
    </source>
</evidence>
<dbReference type="EMBL" id="BNBO01000002">
    <property type="protein sequence ID" value="GHH61324.1"/>
    <property type="molecule type" value="Genomic_DNA"/>
</dbReference>
<organism evidence="2 3">
    <name type="scientific">Kitasatospora indigofera</name>
    <dbReference type="NCBI Taxonomy" id="67307"/>
    <lineage>
        <taxon>Bacteria</taxon>
        <taxon>Bacillati</taxon>
        <taxon>Actinomycetota</taxon>
        <taxon>Actinomycetes</taxon>
        <taxon>Kitasatosporales</taxon>
        <taxon>Streptomycetaceae</taxon>
        <taxon>Kitasatospora</taxon>
    </lineage>
</organism>
<evidence type="ECO:0000313" key="2">
    <source>
        <dbReference type="EMBL" id="GHH61324.1"/>
    </source>
</evidence>
<sequence>MTVSSIEPCPSPPAGPDRAVPDHAAAPCTVAHARLGQAFPALRVHHGPPRTGDGWVSGAQLLHDPQGLRELIDFDARDGLDRYGTALRPDVAAGFCLHRYSWPVGLLFTLPWLLERRVPLLPAEALSLRRATGELTAEPGAFFCLPQDPAAGLPGALVVPDEAALRERLLAALTEHFTPVLAVFRPEVRRGPRTLWACVTDAVVEGLWQVSALLGEEERAVGALRALLPEHAGARTAPLLAGTGFGFEERDGSAPVRTRTRAGCCLLYTVRPADSCTGCPRVARG</sequence>
<gene>
    <name evidence="2" type="ORF">GCM10018781_07540</name>
</gene>
<reference evidence="2" key="1">
    <citation type="journal article" date="2014" name="Int. J. Syst. Evol. Microbiol.">
        <title>Complete genome sequence of Corynebacterium casei LMG S-19264T (=DSM 44701T), isolated from a smear-ripened cheese.</title>
        <authorList>
            <consortium name="US DOE Joint Genome Institute (JGI-PGF)"/>
            <person name="Walter F."/>
            <person name="Albersmeier A."/>
            <person name="Kalinowski J."/>
            <person name="Ruckert C."/>
        </authorList>
    </citation>
    <scope>NUCLEOTIDE SEQUENCE</scope>
    <source>
        <strain evidence="2">JCM 4646</strain>
    </source>
</reference>
<evidence type="ECO:0008006" key="4">
    <source>
        <dbReference type="Google" id="ProtNLM"/>
    </source>
</evidence>
<dbReference type="RefSeq" id="WP_190209288.1">
    <property type="nucleotide sequence ID" value="NZ_BNBO01000002.1"/>
</dbReference>
<comment type="caution">
    <text evidence="2">The sequence shown here is derived from an EMBL/GenBank/DDBJ whole genome shotgun (WGS) entry which is preliminary data.</text>
</comment>